<sequence length="55" mass="6381">MGMEPVHVRREDIARYHEESIMLHGERARRSGQAANRTGKRPVDMEKESDHKTHG</sequence>
<reference evidence="2 3" key="1">
    <citation type="journal article" date="2018" name="Nat. Ecol. Evol.">
        <title>Shark genomes provide insights into elasmobranch evolution and the origin of vertebrates.</title>
        <authorList>
            <person name="Hara Y"/>
            <person name="Yamaguchi K"/>
            <person name="Onimaru K"/>
            <person name="Kadota M"/>
            <person name="Koyanagi M"/>
            <person name="Keeley SD"/>
            <person name="Tatsumi K"/>
            <person name="Tanaka K"/>
            <person name="Motone F"/>
            <person name="Kageyama Y"/>
            <person name="Nozu R"/>
            <person name="Adachi N"/>
            <person name="Nishimura O"/>
            <person name="Nakagawa R"/>
            <person name="Tanegashima C"/>
            <person name="Kiyatake I"/>
            <person name="Matsumoto R"/>
            <person name="Murakumo K"/>
            <person name="Nishida K"/>
            <person name="Terakita A"/>
            <person name="Kuratani S"/>
            <person name="Sato K"/>
            <person name="Hyodo S Kuraku.S."/>
        </authorList>
    </citation>
    <scope>NUCLEOTIDE SEQUENCE [LARGE SCALE GENOMIC DNA]</scope>
</reference>
<feature type="non-terminal residue" evidence="2">
    <location>
        <position position="55"/>
    </location>
</feature>
<protein>
    <submittedName>
        <fullName evidence="2">Uncharacterized protein</fullName>
    </submittedName>
</protein>
<feature type="region of interest" description="Disordered" evidence="1">
    <location>
        <begin position="24"/>
        <end position="55"/>
    </location>
</feature>
<comment type="caution">
    <text evidence="2">The sequence shown here is derived from an EMBL/GenBank/DDBJ whole genome shotgun (WGS) entry which is preliminary data.</text>
</comment>
<evidence type="ECO:0000313" key="3">
    <source>
        <dbReference type="Proteomes" id="UP000288216"/>
    </source>
</evidence>
<dbReference type="Proteomes" id="UP000288216">
    <property type="component" value="Unassembled WGS sequence"/>
</dbReference>
<organism evidence="2 3">
    <name type="scientific">Scyliorhinus torazame</name>
    <name type="common">Cloudy catshark</name>
    <name type="synonym">Catulus torazame</name>
    <dbReference type="NCBI Taxonomy" id="75743"/>
    <lineage>
        <taxon>Eukaryota</taxon>
        <taxon>Metazoa</taxon>
        <taxon>Chordata</taxon>
        <taxon>Craniata</taxon>
        <taxon>Vertebrata</taxon>
        <taxon>Chondrichthyes</taxon>
        <taxon>Elasmobranchii</taxon>
        <taxon>Galeomorphii</taxon>
        <taxon>Galeoidea</taxon>
        <taxon>Carcharhiniformes</taxon>
        <taxon>Scyliorhinidae</taxon>
        <taxon>Scyliorhinus</taxon>
    </lineage>
</organism>
<evidence type="ECO:0000313" key="2">
    <source>
        <dbReference type="EMBL" id="GCB81869.1"/>
    </source>
</evidence>
<name>A0A401Q907_SCYTO</name>
<accession>A0A401Q907</accession>
<dbReference type="EMBL" id="BFAA01023077">
    <property type="protein sequence ID" value="GCB81869.1"/>
    <property type="molecule type" value="Genomic_DNA"/>
</dbReference>
<proteinExistence type="predicted"/>
<keyword evidence="3" id="KW-1185">Reference proteome</keyword>
<gene>
    <name evidence="2" type="ORF">scyTo_0022586</name>
</gene>
<feature type="compositionally biased region" description="Basic and acidic residues" evidence="1">
    <location>
        <begin position="41"/>
        <end position="55"/>
    </location>
</feature>
<dbReference type="AlphaFoldDB" id="A0A401Q907"/>
<evidence type="ECO:0000256" key="1">
    <source>
        <dbReference type="SAM" id="MobiDB-lite"/>
    </source>
</evidence>